<protein>
    <submittedName>
        <fullName evidence="3">Uncharacterized protein</fullName>
    </submittedName>
</protein>
<organism evidence="3 4">
    <name type="scientific">Lithohypha guttulata</name>
    <dbReference type="NCBI Taxonomy" id="1690604"/>
    <lineage>
        <taxon>Eukaryota</taxon>
        <taxon>Fungi</taxon>
        <taxon>Dikarya</taxon>
        <taxon>Ascomycota</taxon>
        <taxon>Pezizomycotina</taxon>
        <taxon>Eurotiomycetes</taxon>
        <taxon>Chaetothyriomycetidae</taxon>
        <taxon>Chaetothyriales</taxon>
        <taxon>Trichomeriaceae</taxon>
        <taxon>Lithohypha</taxon>
    </lineage>
</organism>
<evidence type="ECO:0000256" key="2">
    <source>
        <dbReference type="SAM" id="Phobius"/>
    </source>
</evidence>
<comment type="caution">
    <text evidence="3">The sequence shown here is derived from an EMBL/GenBank/DDBJ whole genome shotgun (WGS) entry which is preliminary data.</text>
</comment>
<feature type="transmembrane region" description="Helical" evidence="2">
    <location>
        <begin position="173"/>
        <end position="194"/>
    </location>
</feature>
<proteinExistence type="predicted"/>
<name>A0AAN7T6T6_9EURO</name>
<gene>
    <name evidence="3" type="ORF">LTR05_001586</name>
</gene>
<evidence type="ECO:0000256" key="1">
    <source>
        <dbReference type="SAM" id="MobiDB-lite"/>
    </source>
</evidence>
<accession>A0AAN7T6T6</accession>
<keyword evidence="2" id="KW-1133">Transmembrane helix</keyword>
<keyword evidence="4" id="KW-1185">Reference proteome</keyword>
<feature type="compositionally biased region" description="Polar residues" evidence="1">
    <location>
        <begin position="10"/>
        <end position="21"/>
    </location>
</feature>
<reference evidence="3 4" key="1">
    <citation type="submission" date="2023-08" db="EMBL/GenBank/DDBJ databases">
        <title>Black Yeasts Isolated from many extreme environments.</title>
        <authorList>
            <person name="Coleine C."/>
            <person name="Stajich J.E."/>
            <person name="Selbmann L."/>
        </authorList>
    </citation>
    <scope>NUCLEOTIDE SEQUENCE [LARGE SCALE GENOMIC DNA]</scope>
    <source>
        <strain evidence="3 4">CCFEE 5910</strain>
    </source>
</reference>
<dbReference type="Proteomes" id="UP001309876">
    <property type="component" value="Unassembled WGS sequence"/>
</dbReference>
<dbReference type="EMBL" id="JAVRRJ010000001">
    <property type="protein sequence ID" value="KAK5091403.1"/>
    <property type="molecule type" value="Genomic_DNA"/>
</dbReference>
<evidence type="ECO:0000313" key="4">
    <source>
        <dbReference type="Proteomes" id="UP001309876"/>
    </source>
</evidence>
<sequence>MAANEPTPIASDSESAALTQDTIGNTENGNGNNTNNPGTREPQNSGEAIVAWFDKLFQDVMTISSFGAGFTFIVIFHPFDEFEQDVKRNLSAQTVNKLLSVSWFCFVLALTLSAIMKSAFEFNKDNLAKSLNDPPRSRVAHGLVAIASFTVQALVLIGFLMSSQAITAFSSTIGMAAFWTTAILTGVLACVYLYQCVTFASGQ</sequence>
<feature type="transmembrane region" description="Helical" evidence="2">
    <location>
        <begin position="100"/>
        <end position="120"/>
    </location>
</feature>
<feature type="transmembrane region" description="Helical" evidence="2">
    <location>
        <begin position="60"/>
        <end position="79"/>
    </location>
</feature>
<feature type="transmembrane region" description="Helical" evidence="2">
    <location>
        <begin position="140"/>
        <end position="161"/>
    </location>
</feature>
<dbReference type="AlphaFoldDB" id="A0AAN7T6T6"/>
<keyword evidence="2" id="KW-0472">Membrane</keyword>
<evidence type="ECO:0000313" key="3">
    <source>
        <dbReference type="EMBL" id="KAK5091403.1"/>
    </source>
</evidence>
<keyword evidence="2" id="KW-0812">Transmembrane</keyword>
<feature type="compositionally biased region" description="Low complexity" evidence="1">
    <location>
        <begin position="22"/>
        <end position="39"/>
    </location>
</feature>
<feature type="region of interest" description="Disordered" evidence="1">
    <location>
        <begin position="1"/>
        <end position="44"/>
    </location>
</feature>